<evidence type="ECO:0000256" key="4">
    <source>
        <dbReference type="ARBA" id="ARBA00022840"/>
    </source>
</evidence>
<dbReference type="InterPro" id="IPR036597">
    <property type="entry name" value="Fido-like_dom_sf"/>
</dbReference>
<protein>
    <recommendedName>
        <fullName evidence="5">protein adenylyltransferase</fullName>
        <ecNumber evidence="5">2.7.7.108</ecNumber>
    </recommendedName>
</protein>
<dbReference type="GO" id="GO:0005524">
    <property type="term" value="F:ATP binding"/>
    <property type="evidence" value="ECO:0007669"/>
    <property type="project" value="UniProtKB-KW"/>
</dbReference>
<dbReference type="Pfam" id="PF02661">
    <property type="entry name" value="Fic"/>
    <property type="match status" value="1"/>
</dbReference>
<evidence type="ECO:0000313" key="10">
    <source>
        <dbReference type="Proteomes" id="UP000316993"/>
    </source>
</evidence>
<dbReference type="PANTHER" id="PTHR39560:SF1">
    <property type="entry name" value="PROTEIN ADENYLYLTRANSFERASE FIC-RELATED"/>
    <property type="match status" value="1"/>
</dbReference>
<evidence type="ECO:0000259" key="8">
    <source>
        <dbReference type="PROSITE" id="PS51459"/>
    </source>
</evidence>
<name>A0A543L883_9BURK</name>
<dbReference type="EC" id="2.7.7.108" evidence="5"/>
<dbReference type="GO" id="GO:0051302">
    <property type="term" value="P:regulation of cell division"/>
    <property type="evidence" value="ECO:0007669"/>
    <property type="project" value="TreeGrafter"/>
</dbReference>
<dbReference type="PANTHER" id="PTHR39560">
    <property type="entry name" value="PROTEIN ADENYLYLTRANSFERASE FIC-RELATED"/>
    <property type="match status" value="1"/>
</dbReference>
<proteinExistence type="predicted"/>
<dbReference type="Gene3D" id="1.10.3290.10">
    <property type="entry name" value="Fido-like domain"/>
    <property type="match status" value="1"/>
</dbReference>
<comment type="catalytic activity">
    <reaction evidence="7">
        <text>L-tyrosyl-[protein] + ATP = O-(5'-adenylyl)-L-tyrosyl-[protein] + diphosphate</text>
        <dbReference type="Rhea" id="RHEA:54288"/>
        <dbReference type="Rhea" id="RHEA-COMP:10136"/>
        <dbReference type="Rhea" id="RHEA-COMP:13846"/>
        <dbReference type="ChEBI" id="CHEBI:30616"/>
        <dbReference type="ChEBI" id="CHEBI:33019"/>
        <dbReference type="ChEBI" id="CHEBI:46858"/>
        <dbReference type="ChEBI" id="CHEBI:83624"/>
        <dbReference type="EC" id="2.7.7.108"/>
    </reaction>
</comment>
<dbReference type="InterPro" id="IPR003812">
    <property type="entry name" value="Fido"/>
</dbReference>
<evidence type="ECO:0000256" key="2">
    <source>
        <dbReference type="ARBA" id="ARBA00022695"/>
    </source>
</evidence>
<evidence type="ECO:0000313" key="9">
    <source>
        <dbReference type="EMBL" id="TQN03510.1"/>
    </source>
</evidence>
<comment type="catalytic activity">
    <reaction evidence="6">
        <text>L-threonyl-[protein] + ATP = 3-O-(5'-adenylyl)-L-threonyl-[protein] + diphosphate</text>
        <dbReference type="Rhea" id="RHEA:54292"/>
        <dbReference type="Rhea" id="RHEA-COMP:11060"/>
        <dbReference type="Rhea" id="RHEA-COMP:13847"/>
        <dbReference type="ChEBI" id="CHEBI:30013"/>
        <dbReference type="ChEBI" id="CHEBI:30616"/>
        <dbReference type="ChEBI" id="CHEBI:33019"/>
        <dbReference type="ChEBI" id="CHEBI:138113"/>
        <dbReference type="EC" id="2.7.7.108"/>
    </reaction>
</comment>
<evidence type="ECO:0000256" key="1">
    <source>
        <dbReference type="ARBA" id="ARBA00022679"/>
    </source>
</evidence>
<comment type="caution">
    <text evidence="9">The sequence shown here is derived from an EMBL/GenBank/DDBJ whole genome shotgun (WGS) entry which is preliminary data.</text>
</comment>
<dbReference type="GO" id="GO:0070733">
    <property type="term" value="F:AMPylase activity"/>
    <property type="evidence" value="ECO:0007669"/>
    <property type="project" value="UniProtKB-EC"/>
</dbReference>
<feature type="domain" description="Fido" evidence="8">
    <location>
        <begin position="51"/>
        <end position="194"/>
    </location>
</feature>
<dbReference type="EMBL" id="VFPV01000002">
    <property type="protein sequence ID" value="TQN03510.1"/>
    <property type="molecule type" value="Genomic_DNA"/>
</dbReference>
<keyword evidence="4" id="KW-0067">ATP-binding</keyword>
<dbReference type="PROSITE" id="PS51459">
    <property type="entry name" value="FIDO"/>
    <property type="match status" value="1"/>
</dbReference>
<keyword evidence="2" id="KW-0548">Nucleotidyltransferase</keyword>
<sequence>MANAYTDSNGVFKNLLGQTDAQALHVAEYGFTTARSIEILGGHVQLEVSGFGLQRLAAIHRHLFQDVYEWAGKIRTVPSSKRAELGGVTRFAEPDAIVSDWQALELQTQSFADARQLSFEEKCEALALIFIEANRIHPFPEGNGRSLQVFMQELAFKQGVKLNYAKVSAREWNAASAVSGTHGRLFEGMHFIPAKPDPEPIRRVFKAIASPVLER</sequence>
<keyword evidence="3" id="KW-0547">Nucleotide-binding</keyword>
<evidence type="ECO:0000256" key="6">
    <source>
        <dbReference type="ARBA" id="ARBA00047939"/>
    </source>
</evidence>
<dbReference type="RefSeq" id="WP_066692823.1">
    <property type="nucleotide sequence ID" value="NZ_VFPV01000002.1"/>
</dbReference>
<accession>A0A543L883</accession>
<dbReference type="SUPFAM" id="SSF140931">
    <property type="entry name" value="Fic-like"/>
    <property type="match status" value="1"/>
</dbReference>
<evidence type="ECO:0000256" key="3">
    <source>
        <dbReference type="ARBA" id="ARBA00022741"/>
    </source>
</evidence>
<dbReference type="AlphaFoldDB" id="A0A543L883"/>
<reference evidence="9 10" key="1">
    <citation type="submission" date="2019-06" db="EMBL/GenBank/DDBJ databases">
        <title>Genomic Encyclopedia of Archaeal and Bacterial Type Strains, Phase II (KMG-II): from individual species to whole genera.</title>
        <authorList>
            <person name="Goeker M."/>
        </authorList>
    </citation>
    <scope>NUCLEOTIDE SEQUENCE [LARGE SCALE GENOMIC DNA]</scope>
    <source>
        <strain evidence="9 10">DSM 7270</strain>
    </source>
</reference>
<gene>
    <name evidence="9" type="ORF">BDD18_2195</name>
</gene>
<organism evidence="9 10">
    <name type="scientific">Acidovorax temperans</name>
    <dbReference type="NCBI Taxonomy" id="80878"/>
    <lineage>
        <taxon>Bacteria</taxon>
        <taxon>Pseudomonadati</taxon>
        <taxon>Pseudomonadota</taxon>
        <taxon>Betaproteobacteria</taxon>
        <taxon>Burkholderiales</taxon>
        <taxon>Comamonadaceae</taxon>
        <taxon>Acidovorax</taxon>
    </lineage>
</organism>
<dbReference type="Proteomes" id="UP000316993">
    <property type="component" value="Unassembled WGS sequence"/>
</dbReference>
<evidence type="ECO:0000256" key="7">
    <source>
        <dbReference type="ARBA" id="ARBA00048696"/>
    </source>
</evidence>
<evidence type="ECO:0000256" key="5">
    <source>
        <dbReference type="ARBA" id="ARBA00034531"/>
    </source>
</evidence>
<keyword evidence="1" id="KW-0808">Transferase</keyword>